<dbReference type="GO" id="GO:0003714">
    <property type="term" value="F:transcription corepressor activity"/>
    <property type="evidence" value="ECO:0007669"/>
    <property type="project" value="InterPro"/>
</dbReference>
<keyword evidence="2 3" id="KW-0539">Nucleus</keyword>
<dbReference type="InterPro" id="IPR036600">
    <property type="entry name" value="PAH_sf"/>
</dbReference>
<protein>
    <recommendedName>
        <fullName evidence="5">ZNF598/HEL2 PAH domain-containing protein</fullName>
    </recommendedName>
</protein>
<keyword evidence="7" id="KW-1185">Reference proteome</keyword>
<feature type="compositionally biased region" description="Polar residues" evidence="4">
    <location>
        <begin position="1"/>
        <end position="17"/>
    </location>
</feature>
<sequence length="135" mass="15027">MSSRTTKHSPLNPTTQMKSKSKSKTPNPQLLSSAQSYLSSVQSALSNNPEAYNAFLSIMSDFRDGRISIPTSMHRITTLFLSQSSHYPHLVSGYNLFLPPGYKIEFVDESSEIKGPHETKQTTRTPRFVVPPAPN</sequence>
<dbReference type="EMBL" id="ML179352">
    <property type="protein sequence ID" value="THU89941.1"/>
    <property type="molecule type" value="Genomic_DNA"/>
</dbReference>
<proteinExistence type="predicted"/>
<dbReference type="AlphaFoldDB" id="A0A4S8LLJ8"/>
<evidence type="ECO:0000313" key="6">
    <source>
        <dbReference type="EMBL" id="THU89941.1"/>
    </source>
</evidence>
<dbReference type="Proteomes" id="UP000297245">
    <property type="component" value="Unassembled WGS sequence"/>
</dbReference>
<evidence type="ECO:0000256" key="2">
    <source>
        <dbReference type="ARBA" id="ARBA00023242"/>
    </source>
</evidence>
<dbReference type="SUPFAM" id="SSF47762">
    <property type="entry name" value="PAH2 domain"/>
    <property type="match status" value="1"/>
</dbReference>
<gene>
    <name evidence="6" type="ORF">K435DRAFT_968890</name>
</gene>
<dbReference type="InterPro" id="IPR003822">
    <property type="entry name" value="PAH"/>
</dbReference>
<evidence type="ECO:0000256" key="4">
    <source>
        <dbReference type="SAM" id="MobiDB-lite"/>
    </source>
</evidence>
<dbReference type="GO" id="GO:0005634">
    <property type="term" value="C:nucleus"/>
    <property type="evidence" value="ECO:0007669"/>
    <property type="project" value="UniProtKB-SubCell"/>
</dbReference>
<accession>A0A4S8LLJ8</accession>
<organism evidence="6 7">
    <name type="scientific">Dendrothele bispora (strain CBS 962.96)</name>
    <dbReference type="NCBI Taxonomy" id="1314807"/>
    <lineage>
        <taxon>Eukaryota</taxon>
        <taxon>Fungi</taxon>
        <taxon>Dikarya</taxon>
        <taxon>Basidiomycota</taxon>
        <taxon>Agaricomycotina</taxon>
        <taxon>Agaricomycetes</taxon>
        <taxon>Agaricomycetidae</taxon>
        <taxon>Agaricales</taxon>
        <taxon>Agaricales incertae sedis</taxon>
        <taxon>Dendrothele</taxon>
    </lineage>
</organism>
<dbReference type="InterPro" id="IPR057634">
    <property type="entry name" value="PAH_ZNF598/HEL2"/>
</dbReference>
<feature type="region of interest" description="Disordered" evidence="4">
    <location>
        <begin position="1"/>
        <end position="33"/>
    </location>
</feature>
<evidence type="ECO:0000313" key="7">
    <source>
        <dbReference type="Proteomes" id="UP000297245"/>
    </source>
</evidence>
<dbReference type="Gene3D" id="1.20.1160.11">
    <property type="entry name" value="Paired amphipathic helix"/>
    <property type="match status" value="1"/>
</dbReference>
<dbReference type="PANTHER" id="PTHR12346">
    <property type="entry name" value="SIN3B-RELATED"/>
    <property type="match status" value="1"/>
</dbReference>
<dbReference type="OrthoDB" id="10265969at2759"/>
<dbReference type="Pfam" id="PF23202">
    <property type="entry name" value="PAH_ZNF598"/>
    <property type="match status" value="1"/>
</dbReference>
<reference evidence="6 7" key="1">
    <citation type="journal article" date="2019" name="Nat. Ecol. Evol.">
        <title>Megaphylogeny resolves global patterns of mushroom evolution.</title>
        <authorList>
            <person name="Varga T."/>
            <person name="Krizsan K."/>
            <person name="Foldi C."/>
            <person name="Dima B."/>
            <person name="Sanchez-Garcia M."/>
            <person name="Sanchez-Ramirez S."/>
            <person name="Szollosi G.J."/>
            <person name="Szarkandi J.G."/>
            <person name="Papp V."/>
            <person name="Albert L."/>
            <person name="Andreopoulos W."/>
            <person name="Angelini C."/>
            <person name="Antonin V."/>
            <person name="Barry K.W."/>
            <person name="Bougher N.L."/>
            <person name="Buchanan P."/>
            <person name="Buyck B."/>
            <person name="Bense V."/>
            <person name="Catcheside P."/>
            <person name="Chovatia M."/>
            <person name="Cooper J."/>
            <person name="Damon W."/>
            <person name="Desjardin D."/>
            <person name="Finy P."/>
            <person name="Geml J."/>
            <person name="Haridas S."/>
            <person name="Hughes K."/>
            <person name="Justo A."/>
            <person name="Karasinski D."/>
            <person name="Kautmanova I."/>
            <person name="Kiss B."/>
            <person name="Kocsube S."/>
            <person name="Kotiranta H."/>
            <person name="LaButti K.M."/>
            <person name="Lechner B.E."/>
            <person name="Liimatainen K."/>
            <person name="Lipzen A."/>
            <person name="Lukacs Z."/>
            <person name="Mihaltcheva S."/>
            <person name="Morgado L.N."/>
            <person name="Niskanen T."/>
            <person name="Noordeloos M.E."/>
            <person name="Ohm R.A."/>
            <person name="Ortiz-Santana B."/>
            <person name="Ovrebo C."/>
            <person name="Racz N."/>
            <person name="Riley R."/>
            <person name="Savchenko A."/>
            <person name="Shiryaev A."/>
            <person name="Soop K."/>
            <person name="Spirin V."/>
            <person name="Szebenyi C."/>
            <person name="Tomsovsky M."/>
            <person name="Tulloss R.E."/>
            <person name="Uehling J."/>
            <person name="Grigoriev I.V."/>
            <person name="Vagvolgyi C."/>
            <person name="Papp T."/>
            <person name="Martin F.M."/>
            <person name="Miettinen O."/>
            <person name="Hibbett D.S."/>
            <person name="Nagy L.G."/>
        </authorList>
    </citation>
    <scope>NUCLEOTIDE SEQUENCE [LARGE SCALE GENOMIC DNA]</scope>
    <source>
        <strain evidence="6 7">CBS 962.96</strain>
    </source>
</reference>
<name>A0A4S8LLJ8_DENBC</name>
<evidence type="ECO:0000259" key="5">
    <source>
        <dbReference type="Pfam" id="PF23202"/>
    </source>
</evidence>
<comment type="subcellular location">
    <subcellularLocation>
        <location evidence="1 3">Nucleus</location>
    </subcellularLocation>
</comment>
<feature type="domain" description="ZNF598/HEL2 PAH" evidence="5">
    <location>
        <begin position="35"/>
        <end position="92"/>
    </location>
</feature>
<evidence type="ECO:0000256" key="3">
    <source>
        <dbReference type="PROSITE-ProRule" id="PRU00810"/>
    </source>
</evidence>
<dbReference type="PROSITE" id="PS51477">
    <property type="entry name" value="PAH"/>
    <property type="match status" value="1"/>
</dbReference>
<dbReference type="InterPro" id="IPR039774">
    <property type="entry name" value="Sin3-like"/>
</dbReference>
<feature type="region of interest" description="Disordered" evidence="4">
    <location>
        <begin position="114"/>
        <end position="135"/>
    </location>
</feature>
<evidence type="ECO:0000256" key="1">
    <source>
        <dbReference type="ARBA" id="ARBA00004123"/>
    </source>
</evidence>